<sequence>MTVFSELRMRPVPATPSGWNASTTARLVISGAAIFMLLVGANLATPLYPLLQANLGLSSLEVTAAFASYVLALVGTLLLAGHWSDHIGRRAALLVAVLTGLAGGGIFAEAHSLAALCAGRALQGIAVALATGASAAALRELLPSRPEWASRFTLLASSGGVAAGPVIGGLLSLLPGATTAPYAVHSLLLAGLLVPLYLIRARPAIMIPAVSRPLHALAPRRPSVSRQARGAFWLASGVGFLSFAVFGFSLSLAPGYFAQVLGTDSRPLIGVLAGLPLGASALSQLVTVRGRLTVPAGLAVLGVSVMLLGAAGTWHSPVMLVGAAIAAGVGQGLAFRTVFNDVAARVEPARHAQIISTVYVITYLGSAVPVLGLGWASAAFGMAAAVQGFVLLCGAAALGLAAATLVQTARRQSAA</sequence>
<dbReference type="SUPFAM" id="SSF103473">
    <property type="entry name" value="MFS general substrate transporter"/>
    <property type="match status" value="1"/>
</dbReference>
<feature type="transmembrane region" description="Helical" evidence="7">
    <location>
        <begin position="27"/>
        <end position="50"/>
    </location>
</feature>
<proteinExistence type="predicted"/>
<feature type="transmembrane region" description="Helical" evidence="7">
    <location>
        <begin position="293"/>
        <end position="312"/>
    </location>
</feature>
<evidence type="ECO:0000256" key="7">
    <source>
        <dbReference type="SAM" id="Phobius"/>
    </source>
</evidence>
<evidence type="ECO:0000259" key="8">
    <source>
        <dbReference type="PROSITE" id="PS50850"/>
    </source>
</evidence>
<feature type="transmembrane region" description="Helical" evidence="7">
    <location>
        <begin position="230"/>
        <end position="256"/>
    </location>
</feature>
<dbReference type="Pfam" id="PF07690">
    <property type="entry name" value="MFS_1"/>
    <property type="match status" value="1"/>
</dbReference>
<feature type="transmembrane region" description="Helical" evidence="7">
    <location>
        <begin position="384"/>
        <end position="406"/>
    </location>
</feature>
<dbReference type="Gene3D" id="1.20.1250.20">
    <property type="entry name" value="MFS general substrate transporter like domains"/>
    <property type="match status" value="1"/>
</dbReference>
<dbReference type="PANTHER" id="PTHR23517">
    <property type="entry name" value="RESISTANCE PROTEIN MDTM, PUTATIVE-RELATED-RELATED"/>
    <property type="match status" value="1"/>
</dbReference>
<dbReference type="Proteomes" id="UP001226389">
    <property type="component" value="Unassembled WGS sequence"/>
</dbReference>
<evidence type="ECO:0000256" key="4">
    <source>
        <dbReference type="ARBA" id="ARBA00022692"/>
    </source>
</evidence>
<reference evidence="9 10" key="1">
    <citation type="submission" date="2023-07" db="EMBL/GenBank/DDBJ databases">
        <title>Sorghum-associated microbial communities from plants grown in Nebraska, USA.</title>
        <authorList>
            <person name="Schachtman D."/>
        </authorList>
    </citation>
    <scope>NUCLEOTIDE SEQUENCE [LARGE SCALE GENOMIC DNA]</scope>
    <source>
        <strain evidence="9 10">DS994</strain>
    </source>
</reference>
<keyword evidence="2" id="KW-0813">Transport</keyword>
<dbReference type="InterPro" id="IPR050171">
    <property type="entry name" value="MFS_Transporters"/>
</dbReference>
<dbReference type="RefSeq" id="WP_307488248.1">
    <property type="nucleotide sequence ID" value="NZ_JAUSSY010000002.1"/>
</dbReference>
<feature type="transmembrane region" description="Helical" evidence="7">
    <location>
        <begin position="360"/>
        <end position="378"/>
    </location>
</feature>
<comment type="subcellular location">
    <subcellularLocation>
        <location evidence="1">Cell membrane</location>
        <topology evidence="1">Multi-pass membrane protein</topology>
    </subcellularLocation>
</comment>
<feature type="transmembrane region" description="Helical" evidence="7">
    <location>
        <begin position="92"/>
        <end position="115"/>
    </location>
</feature>
<evidence type="ECO:0000256" key="6">
    <source>
        <dbReference type="ARBA" id="ARBA00023136"/>
    </source>
</evidence>
<feature type="transmembrane region" description="Helical" evidence="7">
    <location>
        <begin position="121"/>
        <end position="142"/>
    </location>
</feature>
<evidence type="ECO:0000256" key="5">
    <source>
        <dbReference type="ARBA" id="ARBA00022989"/>
    </source>
</evidence>
<keyword evidence="4 7" id="KW-0812">Transmembrane</keyword>
<evidence type="ECO:0000313" key="10">
    <source>
        <dbReference type="Proteomes" id="UP001226389"/>
    </source>
</evidence>
<dbReference type="PROSITE" id="PS50850">
    <property type="entry name" value="MFS"/>
    <property type="match status" value="1"/>
</dbReference>
<feature type="transmembrane region" description="Helical" evidence="7">
    <location>
        <begin position="62"/>
        <end position="80"/>
    </location>
</feature>
<gene>
    <name evidence="9" type="ORF">J2T22_000595</name>
</gene>
<keyword evidence="10" id="KW-1185">Reference proteome</keyword>
<feature type="transmembrane region" description="Helical" evidence="7">
    <location>
        <begin position="180"/>
        <end position="199"/>
    </location>
</feature>
<protein>
    <submittedName>
        <fullName evidence="9">MFS family permease</fullName>
    </submittedName>
</protein>
<organism evidence="9 10">
    <name type="scientific">Pseudarthrobacter defluvii</name>
    <dbReference type="NCBI Taxonomy" id="410837"/>
    <lineage>
        <taxon>Bacteria</taxon>
        <taxon>Bacillati</taxon>
        <taxon>Actinomycetota</taxon>
        <taxon>Actinomycetes</taxon>
        <taxon>Micrococcales</taxon>
        <taxon>Micrococcaceae</taxon>
        <taxon>Pseudarthrobacter</taxon>
    </lineage>
</organism>
<evidence type="ECO:0000256" key="3">
    <source>
        <dbReference type="ARBA" id="ARBA00022475"/>
    </source>
</evidence>
<comment type="caution">
    <text evidence="9">The sequence shown here is derived from an EMBL/GenBank/DDBJ whole genome shotgun (WGS) entry which is preliminary data.</text>
</comment>
<dbReference type="EMBL" id="JAUSSY010000002">
    <property type="protein sequence ID" value="MDQ0117425.1"/>
    <property type="molecule type" value="Genomic_DNA"/>
</dbReference>
<evidence type="ECO:0000256" key="1">
    <source>
        <dbReference type="ARBA" id="ARBA00004651"/>
    </source>
</evidence>
<dbReference type="InterPro" id="IPR011701">
    <property type="entry name" value="MFS"/>
</dbReference>
<keyword evidence="3" id="KW-1003">Cell membrane</keyword>
<feature type="transmembrane region" description="Helical" evidence="7">
    <location>
        <begin position="318"/>
        <end position="339"/>
    </location>
</feature>
<name>A0ABT9UCP9_9MICC</name>
<keyword evidence="5 7" id="KW-1133">Transmembrane helix</keyword>
<dbReference type="InterPro" id="IPR036259">
    <property type="entry name" value="MFS_trans_sf"/>
</dbReference>
<dbReference type="PANTHER" id="PTHR23517:SF13">
    <property type="entry name" value="MAJOR FACILITATOR SUPERFAMILY MFS_1"/>
    <property type="match status" value="1"/>
</dbReference>
<dbReference type="InterPro" id="IPR020846">
    <property type="entry name" value="MFS_dom"/>
</dbReference>
<keyword evidence="6 7" id="KW-0472">Membrane</keyword>
<feature type="domain" description="Major facilitator superfamily (MFS) profile" evidence="8">
    <location>
        <begin position="26"/>
        <end position="411"/>
    </location>
</feature>
<evidence type="ECO:0000313" key="9">
    <source>
        <dbReference type="EMBL" id="MDQ0117425.1"/>
    </source>
</evidence>
<feature type="transmembrane region" description="Helical" evidence="7">
    <location>
        <begin position="268"/>
        <end position="286"/>
    </location>
</feature>
<accession>A0ABT9UCP9</accession>
<feature type="transmembrane region" description="Helical" evidence="7">
    <location>
        <begin position="154"/>
        <end position="174"/>
    </location>
</feature>
<evidence type="ECO:0000256" key="2">
    <source>
        <dbReference type="ARBA" id="ARBA00022448"/>
    </source>
</evidence>